<proteinExistence type="predicted"/>
<accession>A0ACB9Q8Q1</accession>
<dbReference type="Proteomes" id="UP000828941">
    <property type="component" value="Chromosome 1"/>
</dbReference>
<sequence length="52" mass="5993">MLPVSLFLLKFNTARVPFIATKHLGMVPLKKLFERSRTSRFVRLHIDSGILP</sequence>
<comment type="caution">
    <text evidence="1">The sequence shown here is derived from an EMBL/GenBank/DDBJ whole genome shotgun (WGS) entry which is preliminary data.</text>
</comment>
<protein>
    <submittedName>
        <fullName evidence="1">Uncharacterized protein</fullName>
    </submittedName>
</protein>
<keyword evidence="2" id="KW-1185">Reference proteome</keyword>
<organism evidence="1 2">
    <name type="scientific">Bauhinia variegata</name>
    <name type="common">Purple orchid tree</name>
    <name type="synonym">Phanera variegata</name>
    <dbReference type="NCBI Taxonomy" id="167791"/>
    <lineage>
        <taxon>Eukaryota</taxon>
        <taxon>Viridiplantae</taxon>
        <taxon>Streptophyta</taxon>
        <taxon>Embryophyta</taxon>
        <taxon>Tracheophyta</taxon>
        <taxon>Spermatophyta</taxon>
        <taxon>Magnoliopsida</taxon>
        <taxon>eudicotyledons</taxon>
        <taxon>Gunneridae</taxon>
        <taxon>Pentapetalae</taxon>
        <taxon>rosids</taxon>
        <taxon>fabids</taxon>
        <taxon>Fabales</taxon>
        <taxon>Fabaceae</taxon>
        <taxon>Cercidoideae</taxon>
        <taxon>Cercideae</taxon>
        <taxon>Bauhiniinae</taxon>
        <taxon>Bauhinia</taxon>
    </lineage>
</organism>
<evidence type="ECO:0000313" key="2">
    <source>
        <dbReference type="Proteomes" id="UP000828941"/>
    </source>
</evidence>
<name>A0ACB9Q8Q1_BAUVA</name>
<evidence type="ECO:0000313" key="1">
    <source>
        <dbReference type="EMBL" id="KAI4357203.1"/>
    </source>
</evidence>
<reference evidence="1 2" key="1">
    <citation type="journal article" date="2022" name="DNA Res.">
        <title>Chromosomal-level genome assembly of the orchid tree Bauhinia variegata (Leguminosae; Cercidoideae) supports the allotetraploid origin hypothesis of Bauhinia.</title>
        <authorList>
            <person name="Zhong Y."/>
            <person name="Chen Y."/>
            <person name="Zheng D."/>
            <person name="Pang J."/>
            <person name="Liu Y."/>
            <person name="Luo S."/>
            <person name="Meng S."/>
            <person name="Qian L."/>
            <person name="Wei D."/>
            <person name="Dai S."/>
            <person name="Zhou R."/>
        </authorList>
    </citation>
    <scope>NUCLEOTIDE SEQUENCE [LARGE SCALE GENOMIC DNA]</scope>
    <source>
        <strain evidence="1">BV-YZ2020</strain>
    </source>
</reference>
<dbReference type="EMBL" id="CM039426">
    <property type="protein sequence ID" value="KAI4357203.1"/>
    <property type="molecule type" value="Genomic_DNA"/>
</dbReference>
<gene>
    <name evidence="1" type="ORF">L6164_001167</name>
</gene>